<evidence type="ECO:0000313" key="3">
    <source>
        <dbReference type="Proteomes" id="UP001204579"/>
    </source>
</evidence>
<accession>A0AAW5N088</accession>
<keyword evidence="3" id="KW-1185">Reference proteome</keyword>
<feature type="domain" description="Outer membrane protein beta-barrel" evidence="1">
    <location>
        <begin position="8"/>
        <end position="81"/>
    </location>
</feature>
<organism evidence="2 3">
    <name type="scientific">Phocaeicola barnesiae</name>
    <dbReference type="NCBI Taxonomy" id="376804"/>
    <lineage>
        <taxon>Bacteria</taxon>
        <taxon>Pseudomonadati</taxon>
        <taxon>Bacteroidota</taxon>
        <taxon>Bacteroidia</taxon>
        <taxon>Bacteroidales</taxon>
        <taxon>Bacteroidaceae</taxon>
        <taxon>Phocaeicola</taxon>
    </lineage>
</organism>
<protein>
    <submittedName>
        <fullName evidence="2">Outer membrane beta-barrel family protein</fullName>
    </submittedName>
</protein>
<comment type="caution">
    <text evidence="2">The sequence shown here is derived from an EMBL/GenBank/DDBJ whole genome shotgun (WGS) entry which is preliminary data.</text>
</comment>
<dbReference type="Proteomes" id="UP001204579">
    <property type="component" value="Unassembled WGS sequence"/>
</dbReference>
<dbReference type="SUPFAM" id="SSF56935">
    <property type="entry name" value="Porins"/>
    <property type="match status" value="1"/>
</dbReference>
<sequence length="103" mass="11843">MQNSFLGFDTPGDNENTKVEEWCWFANISLYKSFLKDRLSVQLKAYDLFNSYQAKSTIYSGNRLMTGKMEARRNIGITLRYKFNAAKSKYKGTGAGESQKSRM</sequence>
<evidence type="ECO:0000313" key="2">
    <source>
        <dbReference type="EMBL" id="MCR8874023.1"/>
    </source>
</evidence>
<proteinExistence type="predicted"/>
<dbReference type="AlphaFoldDB" id="A0AAW5N088"/>
<name>A0AAW5N088_9BACT</name>
<dbReference type="RefSeq" id="WP_258335772.1">
    <property type="nucleotide sequence ID" value="NZ_CAUBSI010000033.1"/>
</dbReference>
<dbReference type="EMBL" id="JANRHJ010000008">
    <property type="protein sequence ID" value="MCR8874023.1"/>
    <property type="molecule type" value="Genomic_DNA"/>
</dbReference>
<evidence type="ECO:0000259" key="1">
    <source>
        <dbReference type="Pfam" id="PF14905"/>
    </source>
</evidence>
<gene>
    <name evidence="2" type="ORF">NW209_08365</name>
</gene>
<dbReference type="InterPro" id="IPR041700">
    <property type="entry name" value="OMP_b-brl_3"/>
</dbReference>
<dbReference type="Pfam" id="PF14905">
    <property type="entry name" value="OMP_b-brl_3"/>
    <property type="match status" value="1"/>
</dbReference>
<reference evidence="2 3" key="1">
    <citation type="submission" date="2022-08" db="EMBL/GenBank/DDBJ databases">
        <authorList>
            <person name="Zeman M."/>
            <person name="Kubasova T."/>
        </authorList>
    </citation>
    <scope>NUCLEOTIDE SEQUENCE [LARGE SCALE GENOMIC DNA]</scope>
    <source>
        <strain evidence="2 3">ET62</strain>
    </source>
</reference>